<name>A0ACB9PEQ9_BAUVA</name>
<organism evidence="1 2">
    <name type="scientific">Bauhinia variegata</name>
    <name type="common">Purple orchid tree</name>
    <name type="synonym">Phanera variegata</name>
    <dbReference type="NCBI Taxonomy" id="167791"/>
    <lineage>
        <taxon>Eukaryota</taxon>
        <taxon>Viridiplantae</taxon>
        <taxon>Streptophyta</taxon>
        <taxon>Embryophyta</taxon>
        <taxon>Tracheophyta</taxon>
        <taxon>Spermatophyta</taxon>
        <taxon>Magnoliopsida</taxon>
        <taxon>eudicotyledons</taxon>
        <taxon>Gunneridae</taxon>
        <taxon>Pentapetalae</taxon>
        <taxon>rosids</taxon>
        <taxon>fabids</taxon>
        <taxon>Fabales</taxon>
        <taxon>Fabaceae</taxon>
        <taxon>Cercidoideae</taxon>
        <taxon>Cercideae</taxon>
        <taxon>Bauhiniinae</taxon>
        <taxon>Bauhinia</taxon>
    </lineage>
</organism>
<gene>
    <name evidence="1" type="ORF">L6164_007764</name>
</gene>
<protein>
    <submittedName>
        <fullName evidence="1">Uncharacterized protein</fullName>
    </submittedName>
</protein>
<proteinExistence type="predicted"/>
<comment type="caution">
    <text evidence="1">The sequence shown here is derived from an EMBL/GenBank/DDBJ whole genome shotgun (WGS) entry which is preliminary data.</text>
</comment>
<dbReference type="EMBL" id="CM039429">
    <property type="protein sequence ID" value="KAI4346901.1"/>
    <property type="molecule type" value="Genomic_DNA"/>
</dbReference>
<accession>A0ACB9PEQ9</accession>
<evidence type="ECO:0000313" key="1">
    <source>
        <dbReference type="EMBL" id="KAI4346901.1"/>
    </source>
</evidence>
<sequence length="380" mass="42605">MLMEVGRVSVFFLVFLLGFISQIRHIHRHSHGSICLPEKHAALFVFGDSLFQAGNNNYINATPFLLANYPPYGETFFKYPSGRFSDGRVIPDFIAEYANLPLIPTYLHPGYSQLCVHGINFASGGSGALVETRRGPVVDLKSQLNNFETVKKQLEKKLGHKEAKELVSKSVYIFSVGGNDYATPFLTNSSIPYPQEEFVDIVIGNITTVLKEIYKLGGRKFGFANVAPLNCFPILRMLGNASLDSCQNEPVSALAKLHNNAFTNALEKLEKELKGFKYAVFDFHNELIKVMKYPSKYGFKEGEVACCGGGPYRGDYSCGGKRGIKEYELCENVNEHVFFDSIHPTDRASKHFAELFWSRNKYITKPYNLKALFGIEIKAV</sequence>
<reference evidence="1 2" key="1">
    <citation type="journal article" date="2022" name="DNA Res.">
        <title>Chromosomal-level genome assembly of the orchid tree Bauhinia variegata (Leguminosae; Cercidoideae) supports the allotetraploid origin hypothesis of Bauhinia.</title>
        <authorList>
            <person name="Zhong Y."/>
            <person name="Chen Y."/>
            <person name="Zheng D."/>
            <person name="Pang J."/>
            <person name="Liu Y."/>
            <person name="Luo S."/>
            <person name="Meng S."/>
            <person name="Qian L."/>
            <person name="Wei D."/>
            <person name="Dai S."/>
            <person name="Zhou R."/>
        </authorList>
    </citation>
    <scope>NUCLEOTIDE SEQUENCE [LARGE SCALE GENOMIC DNA]</scope>
    <source>
        <strain evidence="1">BV-YZ2020</strain>
    </source>
</reference>
<evidence type="ECO:0000313" key="2">
    <source>
        <dbReference type="Proteomes" id="UP000828941"/>
    </source>
</evidence>
<dbReference type="Proteomes" id="UP000828941">
    <property type="component" value="Chromosome 4"/>
</dbReference>
<keyword evidence="2" id="KW-1185">Reference proteome</keyword>